<sequence>MFADSDVQSLSSLENLDTQALEAAKLIDDQILVPLRSLYLSISISELKEIYTEKIQNILRIVDPYLRPLSLRFWNRS</sequence>
<protein>
    <submittedName>
        <fullName evidence="1">Uncharacterized protein</fullName>
    </submittedName>
</protein>
<comment type="caution">
    <text evidence="1">The sequence shown here is derived from an EMBL/GenBank/DDBJ whole genome shotgun (WGS) entry which is preliminary data.</text>
</comment>
<dbReference type="EMBL" id="MPUH01000286">
    <property type="protein sequence ID" value="OMJ83941.1"/>
    <property type="molecule type" value="Genomic_DNA"/>
</dbReference>
<gene>
    <name evidence="1" type="ORF">SteCoe_15037</name>
</gene>
<proteinExistence type="predicted"/>
<name>A0A1R2C4P1_9CILI</name>
<reference evidence="1 2" key="1">
    <citation type="submission" date="2016-11" db="EMBL/GenBank/DDBJ databases">
        <title>The macronuclear genome of Stentor coeruleus: a giant cell with tiny introns.</title>
        <authorList>
            <person name="Slabodnick M."/>
            <person name="Ruby J.G."/>
            <person name="Reiff S.B."/>
            <person name="Swart E.C."/>
            <person name="Gosai S."/>
            <person name="Prabakaran S."/>
            <person name="Witkowska E."/>
            <person name="Larue G.E."/>
            <person name="Fisher S."/>
            <person name="Freeman R.M."/>
            <person name="Gunawardena J."/>
            <person name="Chu W."/>
            <person name="Stover N.A."/>
            <person name="Gregory B.D."/>
            <person name="Nowacki M."/>
            <person name="Derisi J."/>
            <person name="Roy S.W."/>
            <person name="Marshall W.F."/>
            <person name="Sood P."/>
        </authorList>
    </citation>
    <scope>NUCLEOTIDE SEQUENCE [LARGE SCALE GENOMIC DNA]</scope>
    <source>
        <strain evidence="1">WM001</strain>
    </source>
</reference>
<dbReference type="Proteomes" id="UP000187209">
    <property type="component" value="Unassembled WGS sequence"/>
</dbReference>
<keyword evidence="2" id="KW-1185">Reference proteome</keyword>
<organism evidence="1 2">
    <name type="scientific">Stentor coeruleus</name>
    <dbReference type="NCBI Taxonomy" id="5963"/>
    <lineage>
        <taxon>Eukaryota</taxon>
        <taxon>Sar</taxon>
        <taxon>Alveolata</taxon>
        <taxon>Ciliophora</taxon>
        <taxon>Postciliodesmatophora</taxon>
        <taxon>Heterotrichea</taxon>
        <taxon>Heterotrichida</taxon>
        <taxon>Stentoridae</taxon>
        <taxon>Stentor</taxon>
    </lineage>
</organism>
<dbReference type="AlphaFoldDB" id="A0A1R2C4P1"/>
<accession>A0A1R2C4P1</accession>
<evidence type="ECO:0000313" key="1">
    <source>
        <dbReference type="EMBL" id="OMJ83941.1"/>
    </source>
</evidence>
<evidence type="ECO:0000313" key="2">
    <source>
        <dbReference type="Proteomes" id="UP000187209"/>
    </source>
</evidence>